<accession>K9WF93</accession>
<evidence type="ECO:0008006" key="3">
    <source>
        <dbReference type="Google" id="ProtNLM"/>
    </source>
</evidence>
<dbReference type="PATRIC" id="fig|1173027.3.peg.2953"/>
<name>K9WF93_9CYAN</name>
<dbReference type="KEGG" id="mic:Mic7113_2685"/>
<gene>
    <name evidence="1" type="ORF">Mic7113_2685</name>
</gene>
<dbReference type="RefSeq" id="WP_015182620.1">
    <property type="nucleotide sequence ID" value="NC_019738.1"/>
</dbReference>
<protein>
    <recommendedName>
        <fullName evidence="3">Cobyrinic acid a,c-diamide synthase</fullName>
    </recommendedName>
</protein>
<proteinExistence type="predicted"/>
<dbReference type="eggNOG" id="ENOG502Z9BB">
    <property type="taxonomic scope" value="Bacteria"/>
</dbReference>
<dbReference type="Proteomes" id="UP000010471">
    <property type="component" value="Chromosome"/>
</dbReference>
<dbReference type="OrthoDB" id="447636at2"/>
<dbReference type="HOGENOM" id="CLU_1015091_0_0_3"/>
<dbReference type="EMBL" id="CP003630">
    <property type="protein sequence ID" value="AFZ18471.1"/>
    <property type="molecule type" value="Genomic_DNA"/>
</dbReference>
<evidence type="ECO:0000313" key="1">
    <source>
        <dbReference type="EMBL" id="AFZ18471.1"/>
    </source>
</evidence>
<sequence length="264" mass="31599">MSEEKYRGGSIFEQTSSEILFEELPPDTKQWAESLPWEQRRHLLLLCHLICVSPPEVQAEFLDNYTADGLVSRKLQDRNTQYRVKQYLDKFEVESELDELVLRGYIKQFYIHSAQELRNQPELYFKVVFRLVISTEEQNNILNYILGFELLKLMFQMSWLQHERLYQLQRNQEEFIKLYIKPIQLAHQINGIIIPEHRREFFSKRDYFVKKPILSPKKLVQLVMATFPTDIVIDLGFAIIRDPNFLGFDYEYIFHPEPEGIFPD</sequence>
<dbReference type="AlphaFoldDB" id="K9WF93"/>
<organism evidence="1 2">
    <name type="scientific">Allocoleopsis franciscana PCC 7113</name>
    <dbReference type="NCBI Taxonomy" id="1173027"/>
    <lineage>
        <taxon>Bacteria</taxon>
        <taxon>Bacillati</taxon>
        <taxon>Cyanobacteriota</taxon>
        <taxon>Cyanophyceae</taxon>
        <taxon>Coleofasciculales</taxon>
        <taxon>Coleofasciculaceae</taxon>
        <taxon>Allocoleopsis</taxon>
        <taxon>Allocoleopsis franciscana</taxon>
    </lineage>
</organism>
<evidence type="ECO:0000313" key="2">
    <source>
        <dbReference type="Proteomes" id="UP000010471"/>
    </source>
</evidence>
<keyword evidence="2" id="KW-1185">Reference proteome</keyword>
<reference evidence="1 2" key="1">
    <citation type="submission" date="2012-06" db="EMBL/GenBank/DDBJ databases">
        <title>Finished chromosome of genome of Microcoleus sp. PCC 7113.</title>
        <authorList>
            <consortium name="US DOE Joint Genome Institute"/>
            <person name="Gugger M."/>
            <person name="Coursin T."/>
            <person name="Rippka R."/>
            <person name="Tandeau De Marsac N."/>
            <person name="Huntemann M."/>
            <person name="Wei C.-L."/>
            <person name="Han J."/>
            <person name="Detter J.C."/>
            <person name="Han C."/>
            <person name="Tapia R."/>
            <person name="Chen A."/>
            <person name="Kyrpides N."/>
            <person name="Mavromatis K."/>
            <person name="Markowitz V."/>
            <person name="Szeto E."/>
            <person name="Ivanova N."/>
            <person name="Pagani I."/>
            <person name="Pati A."/>
            <person name="Goodwin L."/>
            <person name="Nordberg H.P."/>
            <person name="Cantor M.N."/>
            <person name="Hua S.X."/>
            <person name="Woyke T."/>
            <person name="Kerfeld C.A."/>
        </authorList>
    </citation>
    <scope>NUCLEOTIDE SEQUENCE [LARGE SCALE GENOMIC DNA]</scope>
    <source>
        <strain evidence="1 2">PCC 7113</strain>
    </source>
</reference>